<name>A0A7I8DMM9_9FIRM</name>
<dbReference type="AlphaFoldDB" id="A0A7I8DMM9"/>
<dbReference type="InterPro" id="IPR046117">
    <property type="entry name" value="DUF6054"/>
</dbReference>
<dbReference type="KEGG" id="acht:bsdcttw_26700"/>
<accession>A0A7I8DMM9</accession>
<proteinExistence type="predicted"/>
<reference evidence="1 2" key="1">
    <citation type="submission" date="2020-08" db="EMBL/GenBank/DDBJ databases">
        <title>Draft genome sequencing of an Anaerocolumna strain isolated from anoxic soil subjected to BSD treatment.</title>
        <authorList>
            <person name="Uek A."/>
            <person name="Tonouchi A."/>
        </authorList>
    </citation>
    <scope>NUCLEOTIDE SEQUENCE [LARGE SCALE GENOMIC DNA]</scope>
    <source>
        <strain evidence="1 2">CTTW</strain>
    </source>
</reference>
<organism evidence="1 2">
    <name type="scientific">Anaerocolumna chitinilytica</name>
    <dbReference type="NCBI Taxonomy" id="1727145"/>
    <lineage>
        <taxon>Bacteria</taxon>
        <taxon>Bacillati</taxon>
        <taxon>Bacillota</taxon>
        <taxon>Clostridia</taxon>
        <taxon>Lachnospirales</taxon>
        <taxon>Lachnospiraceae</taxon>
        <taxon>Anaerocolumna</taxon>
    </lineage>
</organism>
<sequence>MAKYEQYLKGNLNDLITWIHKDITNNNSLVSFGDGSDINLKDSRVAVRVYERYSSFGGSRVSMNITITETGEELFISVITLGGTLGGFFKNTIVEERFLKLCKESVENYIREQK</sequence>
<keyword evidence="2" id="KW-1185">Reference proteome</keyword>
<evidence type="ECO:0000313" key="1">
    <source>
        <dbReference type="EMBL" id="BCJ99629.1"/>
    </source>
</evidence>
<dbReference type="Proteomes" id="UP000515703">
    <property type="component" value="Chromosome"/>
</dbReference>
<dbReference type="Pfam" id="PF19524">
    <property type="entry name" value="DUF6054"/>
    <property type="match status" value="1"/>
</dbReference>
<reference evidence="1 2" key="2">
    <citation type="submission" date="2020-08" db="EMBL/GenBank/DDBJ databases">
        <authorList>
            <person name="Ueki A."/>
            <person name="Tonouchi A."/>
        </authorList>
    </citation>
    <scope>NUCLEOTIDE SEQUENCE [LARGE SCALE GENOMIC DNA]</scope>
    <source>
        <strain evidence="1 2">CTTW</strain>
    </source>
</reference>
<gene>
    <name evidence="1" type="ORF">bsdcttw_26700</name>
</gene>
<dbReference type="RefSeq" id="WP_185255377.1">
    <property type="nucleotide sequence ID" value="NZ_AP023368.1"/>
</dbReference>
<protein>
    <submittedName>
        <fullName evidence="1">Uncharacterized protein</fullName>
    </submittedName>
</protein>
<evidence type="ECO:0000313" key="2">
    <source>
        <dbReference type="Proteomes" id="UP000515703"/>
    </source>
</evidence>
<dbReference type="EMBL" id="AP023368">
    <property type="protein sequence ID" value="BCJ99629.1"/>
    <property type="molecule type" value="Genomic_DNA"/>
</dbReference>